<dbReference type="InterPro" id="IPR036844">
    <property type="entry name" value="Hint_dom_sf"/>
</dbReference>
<dbReference type="AlphaFoldDB" id="A0A5S4FGV4"/>
<gene>
    <name evidence="3" type="ORF">ETD86_48775</name>
</gene>
<dbReference type="EMBL" id="VCKY01000311">
    <property type="protein sequence ID" value="TMR08216.1"/>
    <property type="molecule type" value="Genomic_DNA"/>
</dbReference>
<feature type="domain" description="Hint" evidence="2">
    <location>
        <begin position="38"/>
        <end position="153"/>
    </location>
</feature>
<keyword evidence="4" id="KW-1185">Reference proteome</keyword>
<accession>A0A5S4FGV4</accession>
<organism evidence="3 4">
    <name type="scientific">Nonomuraea turkmeniaca</name>
    <dbReference type="NCBI Taxonomy" id="103838"/>
    <lineage>
        <taxon>Bacteria</taxon>
        <taxon>Bacillati</taxon>
        <taxon>Actinomycetota</taxon>
        <taxon>Actinomycetes</taxon>
        <taxon>Streptosporangiales</taxon>
        <taxon>Streptosporangiaceae</taxon>
        <taxon>Nonomuraea</taxon>
    </lineage>
</organism>
<feature type="region of interest" description="Disordered" evidence="1">
    <location>
        <begin position="194"/>
        <end position="213"/>
    </location>
</feature>
<dbReference type="PROSITE" id="PS50817">
    <property type="entry name" value="INTEIN_N_TER"/>
    <property type="match status" value="1"/>
</dbReference>
<dbReference type="SMART" id="SM00306">
    <property type="entry name" value="HintN"/>
    <property type="match status" value="1"/>
</dbReference>
<dbReference type="InterPro" id="IPR003587">
    <property type="entry name" value="Hint_dom_N"/>
</dbReference>
<evidence type="ECO:0000256" key="1">
    <source>
        <dbReference type="SAM" id="MobiDB-lite"/>
    </source>
</evidence>
<dbReference type="SUPFAM" id="SSF51294">
    <property type="entry name" value="Hedgehog/intein (Hint) domain"/>
    <property type="match status" value="1"/>
</dbReference>
<proteinExistence type="predicted"/>
<evidence type="ECO:0000313" key="3">
    <source>
        <dbReference type="EMBL" id="TMR08216.1"/>
    </source>
</evidence>
<protein>
    <recommendedName>
        <fullName evidence="2">Hint domain-containing protein</fullName>
    </recommendedName>
</protein>
<dbReference type="CDD" id="cd00081">
    <property type="entry name" value="Hint"/>
    <property type="match status" value="1"/>
</dbReference>
<dbReference type="OrthoDB" id="582519at2"/>
<dbReference type="InterPro" id="IPR006141">
    <property type="entry name" value="Intein_N"/>
</dbReference>
<dbReference type="Proteomes" id="UP000309128">
    <property type="component" value="Unassembled WGS sequence"/>
</dbReference>
<dbReference type="GO" id="GO:0016539">
    <property type="term" value="P:intein-mediated protein splicing"/>
    <property type="evidence" value="ECO:0007669"/>
    <property type="project" value="InterPro"/>
</dbReference>
<comment type="caution">
    <text evidence="3">The sequence shown here is derived from an EMBL/GenBank/DDBJ whole genome shotgun (WGS) entry which is preliminary data.</text>
</comment>
<evidence type="ECO:0000259" key="2">
    <source>
        <dbReference type="SMART" id="SM00306"/>
    </source>
</evidence>
<reference evidence="3 4" key="1">
    <citation type="submission" date="2019-05" db="EMBL/GenBank/DDBJ databases">
        <title>Draft genome sequence of Nonomuraea turkmeniaca DSM 43926.</title>
        <authorList>
            <person name="Saricaoglu S."/>
            <person name="Isik K."/>
        </authorList>
    </citation>
    <scope>NUCLEOTIDE SEQUENCE [LARGE SCALE GENOMIC DNA]</scope>
    <source>
        <strain evidence="3 4">DSM 43926</strain>
    </source>
</reference>
<name>A0A5S4FGV4_9ACTN</name>
<dbReference type="Pfam" id="PF07591">
    <property type="entry name" value="PT-HINT"/>
    <property type="match status" value="1"/>
</dbReference>
<evidence type="ECO:0000313" key="4">
    <source>
        <dbReference type="Proteomes" id="UP000309128"/>
    </source>
</evidence>
<sequence>MIKHLSEGDTEGAVWDLVGLVPLGGDSGKFLGTLVRRCNSFTPDAEVLMADGTTKPISEVRVGDEVLATDPETGESQARPVLAVFAGESERNLAQVTVTDRRRIEAGDSGEVIVATDEHPFWVEKLDRWMFATDLKPCMWLRTSSGTYVQVTAVKRWTAIQQVHNLTVADIHTYYAVAGDTPVLVHNRNCGPVSNSKPDACPSNKWKQPSRAYPGSLQVHRSSCVRRPEANLPMDRGREWSV</sequence>
<dbReference type="Gene3D" id="2.170.16.10">
    <property type="entry name" value="Hedgehog/Intein (Hint) domain"/>
    <property type="match status" value="1"/>
</dbReference>